<dbReference type="EMBL" id="FOUO01000002">
    <property type="protein sequence ID" value="SFM31389.1"/>
    <property type="molecule type" value="Genomic_DNA"/>
</dbReference>
<dbReference type="GO" id="GO:0006235">
    <property type="term" value="P:dTTP biosynthetic process"/>
    <property type="evidence" value="ECO:0007669"/>
    <property type="project" value="UniProtKB-UniRule"/>
</dbReference>
<dbReference type="GO" id="GO:0006233">
    <property type="term" value="P:dTDP biosynthetic process"/>
    <property type="evidence" value="ECO:0007669"/>
    <property type="project" value="InterPro"/>
</dbReference>
<dbReference type="OrthoDB" id="9774907at2"/>
<dbReference type="GO" id="GO:0006227">
    <property type="term" value="P:dUDP biosynthetic process"/>
    <property type="evidence" value="ECO:0007669"/>
    <property type="project" value="TreeGrafter"/>
</dbReference>
<keyword evidence="7 12" id="KW-0418">Kinase</keyword>
<dbReference type="CDD" id="cd01672">
    <property type="entry name" value="TMPK"/>
    <property type="match status" value="1"/>
</dbReference>
<evidence type="ECO:0000256" key="7">
    <source>
        <dbReference type="ARBA" id="ARBA00022777"/>
    </source>
</evidence>
<gene>
    <name evidence="12" type="primary">tmk</name>
    <name evidence="14" type="ORF">SAMN05421721_102253</name>
</gene>
<keyword evidence="4 12" id="KW-0808">Transferase</keyword>
<name>A0A1I4PUB4_ECTMO</name>
<accession>A0A1I4PUB4</accession>
<evidence type="ECO:0000256" key="1">
    <source>
        <dbReference type="ARBA" id="ARBA00009776"/>
    </source>
</evidence>
<evidence type="ECO:0000256" key="5">
    <source>
        <dbReference type="ARBA" id="ARBA00022727"/>
    </source>
</evidence>
<evidence type="ECO:0000256" key="3">
    <source>
        <dbReference type="ARBA" id="ARBA00017144"/>
    </source>
</evidence>
<evidence type="ECO:0000256" key="9">
    <source>
        <dbReference type="ARBA" id="ARBA00029962"/>
    </source>
</evidence>
<keyword evidence="5 12" id="KW-0545">Nucleotide biosynthesis</keyword>
<dbReference type="SUPFAM" id="SSF52540">
    <property type="entry name" value="P-loop containing nucleoside triphosphate hydrolases"/>
    <property type="match status" value="1"/>
</dbReference>
<dbReference type="GO" id="GO:0005829">
    <property type="term" value="C:cytosol"/>
    <property type="evidence" value="ECO:0007669"/>
    <property type="project" value="TreeGrafter"/>
</dbReference>
<sequence length="222" mass="24448">MAHDPPIPAPATRGRFICLEGIEGVGKTSHLEAIVDHLQARGIPAVGTREPGGTALGEAVRGLLLSRDYPPMHPDTELLLMFAARAEHLRHHILPRLEAGTWVVSDRFTDATYAYQGGGREIPASRIAVLEEWVQGTWRPDLTLVLDTPVETGLARARRRGEGDRFEQETLAFFERVRGVYRDRARSDPARYALIDATGPLQAVRRAVLERVDALCDGEASA</sequence>
<dbReference type="FunFam" id="3.40.50.300:FF:000225">
    <property type="entry name" value="Thymidylate kinase"/>
    <property type="match status" value="1"/>
</dbReference>
<dbReference type="PANTHER" id="PTHR10344:SF4">
    <property type="entry name" value="UMP-CMP KINASE 2, MITOCHONDRIAL"/>
    <property type="match status" value="1"/>
</dbReference>
<dbReference type="InterPro" id="IPR018094">
    <property type="entry name" value="Thymidylate_kinase"/>
</dbReference>
<dbReference type="Gene3D" id="3.40.50.300">
    <property type="entry name" value="P-loop containing nucleotide triphosphate hydrolases"/>
    <property type="match status" value="1"/>
</dbReference>
<organism evidence="14 15">
    <name type="scientific">Ectothiorhodospira mobilis</name>
    <dbReference type="NCBI Taxonomy" id="195064"/>
    <lineage>
        <taxon>Bacteria</taxon>
        <taxon>Pseudomonadati</taxon>
        <taxon>Pseudomonadota</taxon>
        <taxon>Gammaproteobacteria</taxon>
        <taxon>Chromatiales</taxon>
        <taxon>Ectothiorhodospiraceae</taxon>
        <taxon>Ectothiorhodospira</taxon>
    </lineage>
</organism>
<dbReference type="Pfam" id="PF02223">
    <property type="entry name" value="Thymidylate_kin"/>
    <property type="match status" value="1"/>
</dbReference>
<evidence type="ECO:0000256" key="2">
    <source>
        <dbReference type="ARBA" id="ARBA00012980"/>
    </source>
</evidence>
<feature type="domain" description="Thymidylate kinase-like" evidence="13">
    <location>
        <begin position="19"/>
        <end position="207"/>
    </location>
</feature>
<evidence type="ECO:0000256" key="11">
    <source>
        <dbReference type="ARBA" id="ARBA00057735"/>
    </source>
</evidence>
<dbReference type="InterPro" id="IPR027417">
    <property type="entry name" value="P-loop_NTPase"/>
</dbReference>
<proteinExistence type="inferred from homology"/>
<evidence type="ECO:0000256" key="10">
    <source>
        <dbReference type="ARBA" id="ARBA00048743"/>
    </source>
</evidence>
<dbReference type="GO" id="GO:0005524">
    <property type="term" value="F:ATP binding"/>
    <property type="evidence" value="ECO:0007669"/>
    <property type="project" value="UniProtKB-UniRule"/>
</dbReference>
<evidence type="ECO:0000256" key="4">
    <source>
        <dbReference type="ARBA" id="ARBA00022679"/>
    </source>
</evidence>
<reference evidence="14 15" key="1">
    <citation type="submission" date="2016-10" db="EMBL/GenBank/DDBJ databases">
        <authorList>
            <person name="de Groot N.N."/>
        </authorList>
    </citation>
    <scope>NUCLEOTIDE SEQUENCE [LARGE SCALE GENOMIC DNA]</scope>
    <source>
        <strain evidence="14 15">DSM 4180</strain>
    </source>
</reference>
<evidence type="ECO:0000313" key="14">
    <source>
        <dbReference type="EMBL" id="SFM31389.1"/>
    </source>
</evidence>
<comment type="catalytic activity">
    <reaction evidence="10 12">
        <text>dTMP + ATP = dTDP + ADP</text>
        <dbReference type="Rhea" id="RHEA:13517"/>
        <dbReference type="ChEBI" id="CHEBI:30616"/>
        <dbReference type="ChEBI" id="CHEBI:58369"/>
        <dbReference type="ChEBI" id="CHEBI:63528"/>
        <dbReference type="ChEBI" id="CHEBI:456216"/>
        <dbReference type="EC" id="2.7.4.9"/>
    </reaction>
</comment>
<dbReference type="GO" id="GO:0004798">
    <property type="term" value="F:dTMP kinase activity"/>
    <property type="evidence" value="ECO:0007669"/>
    <property type="project" value="UniProtKB-UniRule"/>
</dbReference>
<evidence type="ECO:0000256" key="12">
    <source>
        <dbReference type="HAMAP-Rule" id="MF_00165"/>
    </source>
</evidence>
<dbReference type="RefSeq" id="WP_090483650.1">
    <property type="nucleotide sequence ID" value="NZ_FOUO01000002.1"/>
</dbReference>
<dbReference type="NCBIfam" id="TIGR00041">
    <property type="entry name" value="DTMP_kinase"/>
    <property type="match status" value="1"/>
</dbReference>
<dbReference type="STRING" id="195064.SAMN05421721_102253"/>
<keyword evidence="6 12" id="KW-0547">Nucleotide-binding</keyword>
<dbReference type="AlphaFoldDB" id="A0A1I4PUB4"/>
<comment type="function">
    <text evidence="11 12">Phosphorylation of dTMP to form dTDP in both de novo and salvage pathways of dTTP synthesis.</text>
</comment>
<evidence type="ECO:0000256" key="6">
    <source>
        <dbReference type="ARBA" id="ARBA00022741"/>
    </source>
</evidence>
<dbReference type="PANTHER" id="PTHR10344">
    <property type="entry name" value="THYMIDYLATE KINASE"/>
    <property type="match status" value="1"/>
</dbReference>
<dbReference type="EC" id="2.7.4.9" evidence="2 12"/>
<feature type="binding site" evidence="12">
    <location>
        <begin position="21"/>
        <end position="28"/>
    </location>
    <ligand>
        <name>ATP</name>
        <dbReference type="ChEBI" id="CHEBI:30616"/>
    </ligand>
</feature>
<evidence type="ECO:0000313" key="15">
    <source>
        <dbReference type="Proteomes" id="UP000199556"/>
    </source>
</evidence>
<evidence type="ECO:0000259" key="13">
    <source>
        <dbReference type="Pfam" id="PF02223"/>
    </source>
</evidence>
<dbReference type="InterPro" id="IPR039430">
    <property type="entry name" value="Thymidylate_kin-like_dom"/>
</dbReference>
<dbReference type="Proteomes" id="UP000199556">
    <property type="component" value="Unassembled WGS sequence"/>
</dbReference>
<keyword evidence="8 12" id="KW-0067">ATP-binding</keyword>
<protein>
    <recommendedName>
        <fullName evidence="3 12">Thymidylate kinase</fullName>
        <ecNumber evidence="2 12">2.7.4.9</ecNumber>
    </recommendedName>
    <alternativeName>
        <fullName evidence="9 12">dTMP kinase</fullName>
    </alternativeName>
</protein>
<keyword evidence="15" id="KW-1185">Reference proteome</keyword>
<evidence type="ECO:0000256" key="8">
    <source>
        <dbReference type="ARBA" id="ARBA00022840"/>
    </source>
</evidence>
<dbReference type="HAMAP" id="MF_00165">
    <property type="entry name" value="Thymidylate_kinase"/>
    <property type="match status" value="1"/>
</dbReference>
<comment type="similarity">
    <text evidence="1 12">Belongs to the thymidylate kinase family.</text>
</comment>